<dbReference type="InterPro" id="IPR002467">
    <property type="entry name" value="Pept_M24A_MAP1"/>
</dbReference>
<accession>H5SGN2</accession>
<dbReference type="GO" id="GO:0005829">
    <property type="term" value="C:cytosol"/>
    <property type="evidence" value="ECO:0007669"/>
    <property type="project" value="TreeGrafter"/>
</dbReference>
<name>H5SGN2_9BACT</name>
<evidence type="ECO:0000256" key="7">
    <source>
        <dbReference type="RuleBase" id="RU003653"/>
    </source>
</evidence>
<feature type="binding site" evidence="6">
    <location>
        <position position="101"/>
    </location>
    <ligand>
        <name>a divalent metal cation</name>
        <dbReference type="ChEBI" id="CHEBI:60240"/>
        <label>1</label>
    </ligand>
</feature>
<feature type="binding site" evidence="6">
    <location>
        <position position="112"/>
    </location>
    <ligand>
        <name>a divalent metal cation</name>
        <dbReference type="ChEBI" id="CHEBI:60240"/>
        <label>1</label>
    </ligand>
</feature>
<dbReference type="SUPFAM" id="SSF55920">
    <property type="entry name" value="Creatinase/aminopeptidase"/>
    <property type="match status" value="1"/>
</dbReference>
<evidence type="ECO:0000256" key="5">
    <source>
        <dbReference type="ARBA" id="ARBA00022801"/>
    </source>
</evidence>
<sequence>MALLPTIVTSAWSKLEQAARVLSEVLQRIRKELRPGVTTLELDALAEELIRSAGAEPAFKGYVVDGKRYPYTLCISINHEVVHGMPSAERRLQEGEIVSIDCGVRKNGYYADAAFTVGIGQISPEAEQLLRVAEEALWLGIEQATPGRRVYDIAAAIQRHVERHRYSVVRELTGHGIGRRLHEAPSVPNFVPTGSWRWRFPNERLREGQALAIEPMITTGLPEVRVAPDGWTVYTADGSLAAHFEHTVLVANPPQVLTQW</sequence>
<evidence type="ECO:0000256" key="6">
    <source>
        <dbReference type="HAMAP-Rule" id="MF_01974"/>
    </source>
</evidence>
<feature type="binding site" evidence="6">
    <location>
        <position position="245"/>
    </location>
    <ligand>
        <name>a divalent metal cation</name>
        <dbReference type="ChEBI" id="CHEBI:60240"/>
        <label>1</label>
    </ligand>
</feature>
<reference evidence="9" key="2">
    <citation type="journal article" date="2012" name="PLoS ONE">
        <title>A Deeply Branching Thermophilic Bacterium with an Ancient Acetyl-CoA Pathway Dominates a Subsurface Ecosystem.</title>
        <authorList>
            <person name="Takami H."/>
            <person name="Noguchi H."/>
            <person name="Takaki Y."/>
            <person name="Uchiyama I."/>
            <person name="Toyoda A."/>
            <person name="Nishi S."/>
            <person name="Chee G.-J."/>
            <person name="Arai W."/>
            <person name="Nunoura T."/>
            <person name="Itoh T."/>
            <person name="Hattori M."/>
            <person name="Takai K."/>
        </authorList>
    </citation>
    <scope>NUCLEOTIDE SEQUENCE</scope>
</reference>
<evidence type="ECO:0000256" key="1">
    <source>
        <dbReference type="ARBA" id="ARBA00002521"/>
    </source>
</evidence>
<keyword evidence="5 6" id="KW-0378">Hydrolase</keyword>
<dbReference type="EC" id="3.4.11.18" evidence="6 7"/>
<evidence type="ECO:0000259" key="8">
    <source>
        <dbReference type="Pfam" id="PF00557"/>
    </source>
</evidence>
<dbReference type="Gene3D" id="3.90.230.10">
    <property type="entry name" value="Creatinase/methionine aminopeptidase superfamily"/>
    <property type="match status" value="1"/>
</dbReference>
<dbReference type="GO" id="GO:0006508">
    <property type="term" value="P:proteolysis"/>
    <property type="evidence" value="ECO:0007669"/>
    <property type="project" value="UniProtKB-KW"/>
</dbReference>
<keyword evidence="4 6" id="KW-0479">Metal-binding</keyword>
<dbReference type="Pfam" id="PF00557">
    <property type="entry name" value="Peptidase_M24"/>
    <property type="match status" value="1"/>
</dbReference>
<feature type="binding site" evidence="6">
    <location>
        <position position="83"/>
    </location>
    <ligand>
        <name>substrate</name>
    </ligand>
</feature>
<gene>
    <name evidence="6" type="primary">map</name>
    <name evidence="9" type="ORF">HGMM_F27B02C20</name>
</gene>
<comment type="cofactor">
    <cofactor evidence="6">
        <name>Co(2+)</name>
        <dbReference type="ChEBI" id="CHEBI:48828"/>
    </cofactor>
    <cofactor evidence="6">
        <name>Zn(2+)</name>
        <dbReference type="ChEBI" id="CHEBI:29105"/>
    </cofactor>
    <cofactor evidence="6">
        <name>Mn(2+)</name>
        <dbReference type="ChEBI" id="CHEBI:29035"/>
    </cofactor>
    <cofactor evidence="6">
        <name>Fe(2+)</name>
        <dbReference type="ChEBI" id="CHEBI:29033"/>
    </cofactor>
    <text evidence="6">Binds 2 divalent metal cations per subunit. Has a high-affinity and a low affinity metal-binding site. The true nature of the physiological cofactor is under debate. The enzyme is active with cobalt, zinc, manganese or divalent iron ions. Most likely, methionine aminopeptidases function as mononuclear Fe(2+)-metalloproteases under physiological conditions, and the catalytically relevant metal-binding site has been assigned to the histidine-containing high-affinity site.</text>
</comment>
<feature type="domain" description="Peptidase M24" evidence="8">
    <location>
        <begin position="14"/>
        <end position="251"/>
    </location>
</feature>
<dbReference type="PANTHER" id="PTHR43330:SF27">
    <property type="entry name" value="METHIONINE AMINOPEPTIDASE"/>
    <property type="match status" value="1"/>
</dbReference>
<feature type="binding site" evidence="6">
    <location>
        <position position="182"/>
    </location>
    <ligand>
        <name>substrate</name>
    </ligand>
</feature>
<dbReference type="InterPro" id="IPR001714">
    <property type="entry name" value="Pept_M24_MAP"/>
</dbReference>
<reference evidence="9" key="1">
    <citation type="journal article" date="2005" name="Environ. Microbiol.">
        <title>Genetic and functional properties of uncultivated thermophilic crenarchaeotes from a subsurface gold mine as revealed by analysis of genome fragments.</title>
        <authorList>
            <person name="Nunoura T."/>
            <person name="Hirayama H."/>
            <person name="Takami H."/>
            <person name="Oida H."/>
            <person name="Nishi S."/>
            <person name="Shimamura S."/>
            <person name="Suzuki Y."/>
            <person name="Inagaki F."/>
            <person name="Takai K."/>
            <person name="Nealson K.H."/>
            <person name="Horikoshi K."/>
        </authorList>
    </citation>
    <scope>NUCLEOTIDE SEQUENCE</scope>
</reference>
<comment type="function">
    <text evidence="1 6">Removes the N-terminal methionine from nascent proteins. The N-terminal methionine is often cleaved when the second residue in the primary sequence is small and uncharged (Met-Ala-, Cys, Gly, Pro, Ser, Thr, or Val). Requires deformylation of the N(alpha)-formylated initiator methionine before it can be hydrolyzed.</text>
</comment>
<dbReference type="PRINTS" id="PR00599">
    <property type="entry name" value="MAPEPTIDASE"/>
</dbReference>
<keyword evidence="3 6" id="KW-0645">Protease</keyword>
<dbReference type="PANTHER" id="PTHR43330">
    <property type="entry name" value="METHIONINE AMINOPEPTIDASE"/>
    <property type="match status" value="1"/>
</dbReference>
<feature type="binding site" evidence="6">
    <location>
        <position position="112"/>
    </location>
    <ligand>
        <name>a divalent metal cation</name>
        <dbReference type="ChEBI" id="CHEBI:60240"/>
        <label>2</label>
        <note>catalytic</note>
    </ligand>
</feature>
<dbReference type="CDD" id="cd01086">
    <property type="entry name" value="MetAP1"/>
    <property type="match status" value="1"/>
</dbReference>
<evidence type="ECO:0000313" key="9">
    <source>
        <dbReference type="EMBL" id="BAL55318.1"/>
    </source>
</evidence>
<evidence type="ECO:0000256" key="4">
    <source>
        <dbReference type="ARBA" id="ARBA00022723"/>
    </source>
</evidence>
<dbReference type="GO" id="GO:0004239">
    <property type="term" value="F:initiator methionyl aminopeptidase activity"/>
    <property type="evidence" value="ECO:0007669"/>
    <property type="project" value="UniProtKB-UniRule"/>
</dbReference>
<dbReference type="NCBIfam" id="TIGR00500">
    <property type="entry name" value="met_pdase_I"/>
    <property type="match status" value="1"/>
</dbReference>
<comment type="similarity">
    <text evidence="6">Belongs to the peptidase M24A family. Methionine aminopeptidase type 1 subfamily.</text>
</comment>
<keyword evidence="2 6" id="KW-0031">Aminopeptidase</keyword>
<dbReference type="AlphaFoldDB" id="H5SGN2"/>
<evidence type="ECO:0000256" key="3">
    <source>
        <dbReference type="ARBA" id="ARBA00022670"/>
    </source>
</evidence>
<protein>
    <recommendedName>
        <fullName evidence="6 7">Methionine aminopeptidase</fullName>
        <shortName evidence="6">MAP</shortName>
        <shortName evidence="6">MetAP</shortName>
        <ecNumber evidence="6 7">3.4.11.18</ecNumber>
    </recommendedName>
    <alternativeName>
        <fullName evidence="6">Peptidase M</fullName>
    </alternativeName>
</protein>
<dbReference type="GO" id="GO:0070006">
    <property type="term" value="F:metalloaminopeptidase activity"/>
    <property type="evidence" value="ECO:0007669"/>
    <property type="project" value="UniProtKB-UniRule"/>
</dbReference>
<dbReference type="GO" id="GO:0046872">
    <property type="term" value="F:metal ion binding"/>
    <property type="evidence" value="ECO:0007669"/>
    <property type="project" value="UniProtKB-UniRule"/>
</dbReference>
<feature type="binding site" evidence="6">
    <location>
        <position position="245"/>
    </location>
    <ligand>
        <name>a divalent metal cation</name>
        <dbReference type="ChEBI" id="CHEBI:60240"/>
        <label>2</label>
        <note>catalytic</note>
    </ligand>
</feature>
<dbReference type="InterPro" id="IPR036005">
    <property type="entry name" value="Creatinase/aminopeptidase-like"/>
</dbReference>
<proteinExistence type="inferred from homology"/>
<organism evidence="9">
    <name type="scientific">uncultured Chlorobiota bacterium</name>
    <dbReference type="NCBI Taxonomy" id="156405"/>
    <lineage>
        <taxon>Bacteria</taxon>
        <taxon>Pseudomonadati</taxon>
        <taxon>Chlorobiota</taxon>
        <taxon>environmental samples</taxon>
    </lineage>
</organism>
<dbReference type="EMBL" id="AP011715">
    <property type="protein sequence ID" value="BAL55318.1"/>
    <property type="molecule type" value="Genomic_DNA"/>
</dbReference>
<evidence type="ECO:0000256" key="2">
    <source>
        <dbReference type="ARBA" id="ARBA00022438"/>
    </source>
</evidence>
<dbReference type="HAMAP" id="MF_01974">
    <property type="entry name" value="MetAP_1"/>
    <property type="match status" value="1"/>
</dbReference>
<dbReference type="InterPro" id="IPR000994">
    <property type="entry name" value="Pept_M24"/>
</dbReference>
<feature type="binding site" evidence="6">
    <location>
        <position position="214"/>
    </location>
    <ligand>
        <name>a divalent metal cation</name>
        <dbReference type="ChEBI" id="CHEBI:60240"/>
        <label>2</label>
        <note>catalytic</note>
    </ligand>
</feature>
<feature type="binding site" evidence="6">
    <location>
        <position position="175"/>
    </location>
    <ligand>
        <name>a divalent metal cation</name>
        <dbReference type="ChEBI" id="CHEBI:60240"/>
        <label>2</label>
        <note>catalytic</note>
    </ligand>
</feature>
<comment type="catalytic activity">
    <reaction evidence="6 7">
        <text>Release of N-terminal amino acids, preferentially methionine, from peptides and arylamides.</text>
        <dbReference type="EC" id="3.4.11.18"/>
    </reaction>
</comment>
<comment type="subunit">
    <text evidence="6">Monomer.</text>
</comment>